<organism evidence="5 7">
    <name type="scientific">Pichia kudriavzevii</name>
    <name type="common">Yeast</name>
    <name type="synonym">Issatchenkia orientalis</name>
    <dbReference type="NCBI Taxonomy" id="4909"/>
    <lineage>
        <taxon>Eukaryota</taxon>
        <taxon>Fungi</taxon>
        <taxon>Dikarya</taxon>
        <taxon>Ascomycota</taxon>
        <taxon>Saccharomycotina</taxon>
        <taxon>Pichiomycetes</taxon>
        <taxon>Pichiales</taxon>
        <taxon>Pichiaceae</taxon>
        <taxon>Pichia</taxon>
    </lineage>
</organism>
<dbReference type="InterPro" id="IPR036864">
    <property type="entry name" value="Zn2-C6_fun-type_DNA-bd_sf"/>
</dbReference>
<sequence length="628" mass="72513">MAPTTKEKKFRRVTTGCLCCRKRKIKCDETKPHCQNCIKSGYLCEWSFKRESVQSMDNYKPIKTKKSGNIKFISHCHVYRAERDMNKNKNKNKNKKESEQSIDTGQPTVIETTGSSKQITVQENDVKNDLILKKYMQHINSRHFQSIQGIFSSSFKMSSIETHCLDAFINGFLVAVSPQLTHEKLQFSNIVIPTGINNYAQRRLFYAAGASFLSWQNREFRQSSELEYHSSMSAFHDIINSDETIGGKEDLVLVSFVIMTLRERYQCQNEIRNGLFLYASLKIIYYWIGIKERNLRKNKGPLVVDNEDGDEISSSQAALEDYYNQFILRDELNDIFDNLSHHTKTIRFRNISKVPDYTTSKIAIKDDIFSDFGDTAISVSAFERTIIESFLYNYCVGLLNFDPNLVPYVTSPFRVFEDLVPYLKTPIFDCPVKWMNNPIMGASLFAFELVAKANWLRYKYPLDSHNHEVAHTLQRHAQYYTSPFLPSETKFKLAKIIQCKLEESCHVGIMAAKASYILLTKLLNPELSSDFPDVQEELVTFFKSLHKVSLHSQAGGICLWQTLIAGLAVTDPEQREYLIYRVKTFGEIKKSEALVRVVHFLEFQWDNSMKGHAWDIMLQPKGFQGIFV</sequence>
<evidence type="ECO:0000259" key="3">
    <source>
        <dbReference type="PROSITE" id="PS50048"/>
    </source>
</evidence>
<dbReference type="VEuPathDB" id="FungiDB:C5L36_0B07500"/>
<gene>
    <name evidence="6" type="ORF">BOH78_4650</name>
    <name evidence="4" type="ORF">C5L36_0B07500</name>
    <name evidence="5" type="ORF">JL09_g2888</name>
</gene>
<evidence type="ECO:0000313" key="8">
    <source>
        <dbReference type="Proteomes" id="UP000189274"/>
    </source>
</evidence>
<feature type="domain" description="Zn(2)-C6 fungal-type" evidence="3">
    <location>
        <begin position="16"/>
        <end position="46"/>
    </location>
</feature>
<dbReference type="CDD" id="cd00067">
    <property type="entry name" value="GAL4"/>
    <property type="match status" value="1"/>
</dbReference>
<feature type="region of interest" description="Disordered" evidence="2">
    <location>
        <begin position="83"/>
        <end position="109"/>
    </location>
</feature>
<evidence type="ECO:0000313" key="4">
    <source>
        <dbReference type="EMBL" id="AWU75500.1"/>
    </source>
</evidence>
<keyword evidence="9" id="KW-1185">Reference proteome</keyword>
<dbReference type="Gene3D" id="4.10.240.10">
    <property type="entry name" value="Zn(2)-C6 fungal-type DNA-binding domain"/>
    <property type="match status" value="1"/>
</dbReference>
<dbReference type="HOGENOM" id="CLU_028918_0_0_1"/>
<dbReference type="EMBL" id="MQVM01000041">
    <property type="protein sequence ID" value="ONH71149.1"/>
    <property type="molecule type" value="Genomic_DNA"/>
</dbReference>
<evidence type="ECO:0000313" key="9">
    <source>
        <dbReference type="Proteomes" id="UP000249293"/>
    </source>
</evidence>
<dbReference type="Pfam" id="PF00172">
    <property type="entry name" value="Zn_clus"/>
    <property type="match status" value="1"/>
</dbReference>
<reference evidence="6" key="4">
    <citation type="submission" date="2017-01" db="EMBL/GenBank/DDBJ databases">
        <authorList>
            <person name="Mah S.A."/>
            <person name="Swanson W.J."/>
            <person name="Moy G.W."/>
            <person name="Vacquier V.D."/>
        </authorList>
    </citation>
    <scope>NUCLEOTIDE SEQUENCE [LARGE SCALE GENOMIC DNA]</scope>
    <source>
        <strain evidence="6">129</strain>
    </source>
</reference>
<dbReference type="OrthoDB" id="3598904at2759"/>
<reference evidence="8" key="3">
    <citation type="journal article" date="2017" name="Genome Announc.">
        <title>Genome sequences of Cyberlindnera fabianii 65, Pichia kudriavzevii 129, and Saccharomyces cerevisiae 131 isolated from fermented masau fruits in Zimbabwe.</title>
        <authorList>
            <person name="van Rijswijck I.M.H."/>
            <person name="Derks M.F.L."/>
            <person name="Abee T."/>
            <person name="de Ridder D."/>
            <person name="Smid E.J."/>
        </authorList>
    </citation>
    <scope>NUCLEOTIDE SEQUENCE [LARGE SCALE GENOMIC DNA]</scope>
    <source>
        <strain evidence="8">129</strain>
    </source>
</reference>
<dbReference type="EMBL" id="CP028774">
    <property type="protein sequence ID" value="AWU75500.1"/>
    <property type="molecule type" value="Genomic_DNA"/>
</dbReference>
<evidence type="ECO:0000256" key="1">
    <source>
        <dbReference type="ARBA" id="ARBA00023242"/>
    </source>
</evidence>
<dbReference type="Proteomes" id="UP000249293">
    <property type="component" value="Chromosome 2"/>
</dbReference>
<dbReference type="PROSITE" id="PS50048">
    <property type="entry name" value="ZN2_CY6_FUNGAL_2"/>
    <property type="match status" value="1"/>
</dbReference>
<dbReference type="PANTHER" id="PTHR37534:SF46">
    <property type="entry name" value="ZN(II)2CYS6 TRANSCRIPTION FACTOR (EUROFUNG)"/>
    <property type="match status" value="1"/>
</dbReference>
<evidence type="ECO:0000313" key="7">
    <source>
        <dbReference type="Proteomes" id="UP000029867"/>
    </source>
</evidence>
<keyword evidence="1" id="KW-0539">Nucleus</keyword>
<dbReference type="STRING" id="4909.A0A099P1D9"/>
<evidence type="ECO:0000313" key="5">
    <source>
        <dbReference type="EMBL" id="KGK37982.1"/>
    </source>
</evidence>
<dbReference type="eggNOG" id="ENOG502S484">
    <property type="taxonomic scope" value="Eukaryota"/>
</dbReference>
<dbReference type="PROSITE" id="PS00463">
    <property type="entry name" value="ZN2_CY6_FUNGAL_1"/>
    <property type="match status" value="1"/>
</dbReference>
<protein>
    <submittedName>
        <fullName evidence="6">Transcriptional regulatory protein moc3</fullName>
    </submittedName>
</protein>
<dbReference type="GO" id="GO:0008270">
    <property type="term" value="F:zinc ion binding"/>
    <property type="evidence" value="ECO:0007669"/>
    <property type="project" value="InterPro"/>
</dbReference>
<reference evidence="4 9" key="5">
    <citation type="submission" date="2018-06" db="EMBL/GenBank/DDBJ databases">
        <title>Population genomics shows no distinction between pathogenic Candida krusei and environmental Pichia kudriavzevii: One species, four names.</title>
        <authorList>
            <person name="Douglass A.P."/>
            <person name="Offei B."/>
            <person name="Braun-Galleani S."/>
            <person name="Coughlan A.Y."/>
            <person name="Martos A."/>
            <person name="Ortiz-Merino R.A."/>
            <person name="Byrne K.P."/>
            <person name="Wolfe K.H."/>
        </authorList>
    </citation>
    <scope>NUCLEOTIDE SEQUENCE [LARGE SCALE GENOMIC DNA]</scope>
    <source>
        <strain evidence="4 9">CBS573</strain>
    </source>
</reference>
<dbReference type="GO" id="GO:0000981">
    <property type="term" value="F:DNA-binding transcription factor activity, RNA polymerase II-specific"/>
    <property type="evidence" value="ECO:0007669"/>
    <property type="project" value="InterPro"/>
</dbReference>
<dbReference type="SUPFAM" id="SSF57701">
    <property type="entry name" value="Zn2/Cys6 DNA-binding domain"/>
    <property type="match status" value="1"/>
</dbReference>
<evidence type="ECO:0000256" key="2">
    <source>
        <dbReference type="SAM" id="MobiDB-lite"/>
    </source>
</evidence>
<dbReference type="Proteomes" id="UP000189274">
    <property type="component" value="Unassembled WGS sequence"/>
</dbReference>
<dbReference type="EMBL" id="JQFK01000026">
    <property type="protein sequence ID" value="KGK37982.1"/>
    <property type="molecule type" value="Genomic_DNA"/>
</dbReference>
<dbReference type="AlphaFoldDB" id="A0A099P1D9"/>
<name>A0A099P1D9_PICKU</name>
<reference evidence="5" key="2">
    <citation type="submission" date="2014-08" db="EMBL/GenBank/DDBJ databases">
        <title>Exploiting Issatchenkia orientalis SD108 for Succinic Acid Production.</title>
        <authorList>
            <person name="Xiao H."/>
            <person name="Shao Z."/>
            <person name="Jiang Y."/>
            <person name="Dole S."/>
            <person name="Zhao H."/>
        </authorList>
    </citation>
    <scope>NUCLEOTIDE SEQUENCE [LARGE SCALE GENOMIC DNA]</scope>
    <source>
        <strain evidence="5">SD108</strain>
    </source>
</reference>
<dbReference type="SMART" id="SM00066">
    <property type="entry name" value="GAL4"/>
    <property type="match status" value="1"/>
</dbReference>
<dbReference type="InterPro" id="IPR001138">
    <property type="entry name" value="Zn2Cys6_DnaBD"/>
</dbReference>
<dbReference type="Proteomes" id="UP000029867">
    <property type="component" value="Unassembled WGS sequence"/>
</dbReference>
<reference evidence="7" key="1">
    <citation type="journal article" date="2014" name="Microb. Cell Fact.">
        <title>Exploiting Issatchenkia orientalis SD108 for succinic acid production.</title>
        <authorList>
            <person name="Xiao H."/>
            <person name="Shao Z."/>
            <person name="Jiang Y."/>
            <person name="Dole S."/>
            <person name="Zhao H."/>
        </authorList>
    </citation>
    <scope>NUCLEOTIDE SEQUENCE [LARGE SCALE GENOMIC DNA]</scope>
    <source>
        <strain evidence="7">SD108</strain>
    </source>
</reference>
<proteinExistence type="predicted"/>
<evidence type="ECO:0000313" key="6">
    <source>
        <dbReference type="EMBL" id="ONH71149.1"/>
    </source>
</evidence>
<dbReference type="PANTHER" id="PTHR37534">
    <property type="entry name" value="TRANSCRIPTIONAL ACTIVATOR PROTEIN UGA3"/>
    <property type="match status" value="1"/>
</dbReference>
<accession>A0A099P1D9</accession>